<proteinExistence type="predicted"/>
<sequence>MMSKIRGRLGLYFSRLGLFLPTHFLLYIFSICSSQTIYFYTFSRLSSGV</sequence>
<keyword evidence="1" id="KW-1133">Transmembrane helix</keyword>
<feature type="transmembrane region" description="Helical" evidence="1">
    <location>
        <begin position="12"/>
        <end position="40"/>
    </location>
</feature>
<evidence type="ECO:0000313" key="2">
    <source>
        <dbReference type="EMBL" id="OAY34384.1"/>
    </source>
</evidence>
<name>A0A2C9UUN3_MANES</name>
<accession>A0A2C9UUN3</accession>
<dbReference type="EMBL" id="CM004398">
    <property type="protein sequence ID" value="OAY34384.1"/>
    <property type="molecule type" value="Genomic_DNA"/>
</dbReference>
<dbReference type="AlphaFoldDB" id="A0A2C9UUN3"/>
<gene>
    <name evidence="2" type="ORF">MANES_12G015900</name>
</gene>
<evidence type="ECO:0000256" key="1">
    <source>
        <dbReference type="SAM" id="Phobius"/>
    </source>
</evidence>
<reference evidence="2" key="1">
    <citation type="submission" date="2016-02" db="EMBL/GenBank/DDBJ databases">
        <title>WGS assembly of Manihot esculenta.</title>
        <authorList>
            <person name="Bredeson J.V."/>
            <person name="Prochnik S.E."/>
            <person name="Lyons J.B."/>
            <person name="Schmutz J."/>
            <person name="Grimwood J."/>
            <person name="Vrebalov J."/>
            <person name="Bart R.S."/>
            <person name="Amuge T."/>
            <person name="Ferguson M.E."/>
            <person name="Green R."/>
            <person name="Putnam N."/>
            <person name="Stites J."/>
            <person name="Rounsley S."/>
            <person name="Rokhsar D.S."/>
        </authorList>
    </citation>
    <scope>NUCLEOTIDE SEQUENCE [LARGE SCALE GENOMIC DNA]</scope>
    <source>
        <tissue evidence="2">Leaf</tissue>
    </source>
</reference>
<protein>
    <submittedName>
        <fullName evidence="2">Uncharacterized protein</fullName>
    </submittedName>
</protein>
<organism evidence="2">
    <name type="scientific">Manihot esculenta</name>
    <name type="common">Cassava</name>
    <name type="synonym">Jatropha manihot</name>
    <dbReference type="NCBI Taxonomy" id="3983"/>
    <lineage>
        <taxon>Eukaryota</taxon>
        <taxon>Viridiplantae</taxon>
        <taxon>Streptophyta</taxon>
        <taxon>Embryophyta</taxon>
        <taxon>Tracheophyta</taxon>
        <taxon>Spermatophyta</taxon>
        <taxon>Magnoliopsida</taxon>
        <taxon>eudicotyledons</taxon>
        <taxon>Gunneridae</taxon>
        <taxon>Pentapetalae</taxon>
        <taxon>rosids</taxon>
        <taxon>fabids</taxon>
        <taxon>Malpighiales</taxon>
        <taxon>Euphorbiaceae</taxon>
        <taxon>Crotonoideae</taxon>
        <taxon>Manihoteae</taxon>
        <taxon>Manihot</taxon>
    </lineage>
</organism>
<keyword evidence="1" id="KW-0812">Transmembrane</keyword>
<keyword evidence="1" id="KW-0472">Membrane</keyword>